<feature type="domain" description="TraD/TraG TraM recognition site" evidence="3">
    <location>
        <begin position="290"/>
        <end position="385"/>
    </location>
</feature>
<accession>A0A927FK11</accession>
<keyword evidence="5" id="KW-1185">Reference proteome</keyword>
<dbReference type="PANTHER" id="PTHR30121">
    <property type="entry name" value="UNCHARACTERIZED PROTEIN YJGR-RELATED"/>
    <property type="match status" value="1"/>
</dbReference>
<dbReference type="Pfam" id="PF12696">
    <property type="entry name" value="TraG-D_C"/>
    <property type="match status" value="1"/>
</dbReference>
<sequence>MPLTHGNDLMLGVDARNRPIRMSADQRSRHLYVVGGTGMGKSRLMTSLIQQDIDQWLLSRSGLMLIDLHGELYQQVMGWLTEERIVYRERPIVPIDLTQPEHVVGYNILRPRQGPSATAIDALVEAIAYAQGQDSAQETPRFKRVAGAALHALAVQGMGITEIFDVLAPENRPLRERLVQHLPRAAADGLRWLDSLPAKELSGATESTLNRVHQFLSNPNIARMLGQTKSSFDFLTAMEEGAIVLVNLANAGNQVSKSDARMMATTLLADVWTAASERGKTKIRGQSPKPFYLYLDEFQHFITPTIAESLDEARGFGLHLTMANQFPSQLSGEGARGQNLLNSVRSNVQSKVIMGLPDPDEYMPLAKWLFMGEVDVHKVKHEIYTRSVIGETETTRTVITTGESFTDTDGGSTSESRGTTAGGGSSRGNATARSYGEYRDDDERFSFIEQGNPDDQPFRWNKTETESGGDSESWGESDSTTDTSSWSVARGTSRSVATTPFIEREWGMQQSSRTYQSVDEQLVEMGQRIFRLLPRQAIIRLQGETRSRAMTTLPVPDAFVSPSTQEAFRLRCLQRLSFVLPQADADAAIEARRNWAERLTAPPQEEPQEFTNRRRMKTREE</sequence>
<dbReference type="PANTHER" id="PTHR30121:SF11">
    <property type="entry name" value="AAA+ ATPASE DOMAIN-CONTAINING PROTEIN"/>
    <property type="match status" value="1"/>
</dbReference>
<dbReference type="InterPro" id="IPR032689">
    <property type="entry name" value="TraG-D_C"/>
</dbReference>
<feature type="domain" description="Helicase HerA central" evidence="2">
    <location>
        <begin position="16"/>
        <end position="131"/>
    </location>
</feature>
<organism evidence="4 5">
    <name type="scientific">Limnohabitans radicicola</name>
    <dbReference type="NCBI Taxonomy" id="2771427"/>
    <lineage>
        <taxon>Bacteria</taxon>
        <taxon>Pseudomonadati</taxon>
        <taxon>Pseudomonadota</taxon>
        <taxon>Betaproteobacteria</taxon>
        <taxon>Burkholderiales</taxon>
        <taxon>Comamonadaceae</taxon>
        <taxon>Limnohabitans</taxon>
    </lineage>
</organism>
<comment type="caution">
    <text evidence="4">The sequence shown here is derived from an EMBL/GenBank/DDBJ whole genome shotgun (WGS) entry which is preliminary data.</text>
</comment>
<dbReference type="Pfam" id="PF01935">
    <property type="entry name" value="DUF87"/>
    <property type="match status" value="1"/>
</dbReference>
<dbReference type="RefSeq" id="WP_191820498.1">
    <property type="nucleotide sequence ID" value="NZ_JACYFT010000007.1"/>
</dbReference>
<feature type="region of interest" description="Disordered" evidence="1">
    <location>
        <begin position="598"/>
        <end position="621"/>
    </location>
</feature>
<dbReference type="InterPro" id="IPR051162">
    <property type="entry name" value="T4SS_component"/>
</dbReference>
<feature type="region of interest" description="Disordered" evidence="1">
    <location>
        <begin position="447"/>
        <end position="494"/>
    </location>
</feature>
<reference evidence="4" key="1">
    <citation type="submission" date="2020-09" db="EMBL/GenBank/DDBJ databases">
        <title>Genome seq and assembly of Limnohabitants sp.</title>
        <authorList>
            <person name="Chhetri G."/>
        </authorList>
    </citation>
    <scope>NUCLEOTIDE SEQUENCE</scope>
    <source>
        <strain evidence="4">JUR4</strain>
    </source>
</reference>
<name>A0A927FK11_9BURK</name>
<proteinExistence type="predicted"/>
<evidence type="ECO:0000313" key="5">
    <source>
        <dbReference type="Proteomes" id="UP000647424"/>
    </source>
</evidence>
<feature type="region of interest" description="Disordered" evidence="1">
    <location>
        <begin position="399"/>
        <end position="433"/>
    </location>
</feature>
<dbReference type="SUPFAM" id="SSF52540">
    <property type="entry name" value="P-loop containing nucleoside triphosphate hydrolases"/>
    <property type="match status" value="1"/>
</dbReference>
<feature type="compositionally biased region" description="Low complexity" evidence="1">
    <location>
        <begin position="399"/>
        <end position="419"/>
    </location>
</feature>
<dbReference type="AlphaFoldDB" id="A0A927FK11"/>
<dbReference type="InterPro" id="IPR027417">
    <property type="entry name" value="P-loop_NTPase"/>
</dbReference>
<dbReference type="EMBL" id="JACYFT010000007">
    <property type="protein sequence ID" value="MBD8052008.1"/>
    <property type="molecule type" value="Genomic_DNA"/>
</dbReference>
<feature type="compositionally biased region" description="Low complexity" evidence="1">
    <location>
        <begin position="476"/>
        <end position="487"/>
    </location>
</feature>
<protein>
    <submittedName>
        <fullName evidence="4">DUF87 domain-containing protein</fullName>
    </submittedName>
</protein>
<evidence type="ECO:0000259" key="2">
    <source>
        <dbReference type="Pfam" id="PF01935"/>
    </source>
</evidence>
<dbReference type="InterPro" id="IPR002789">
    <property type="entry name" value="HerA_central"/>
</dbReference>
<evidence type="ECO:0000259" key="3">
    <source>
        <dbReference type="Pfam" id="PF12696"/>
    </source>
</evidence>
<dbReference type="Proteomes" id="UP000647424">
    <property type="component" value="Unassembled WGS sequence"/>
</dbReference>
<evidence type="ECO:0000313" key="4">
    <source>
        <dbReference type="EMBL" id="MBD8052008.1"/>
    </source>
</evidence>
<evidence type="ECO:0000256" key="1">
    <source>
        <dbReference type="SAM" id="MobiDB-lite"/>
    </source>
</evidence>
<gene>
    <name evidence="4" type="ORF">IC609_15835</name>
</gene>
<dbReference type="Gene3D" id="3.40.50.300">
    <property type="entry name" value="P-loop containing nucleotide triphosphate hydrolases"/>
    <property type="match status" value="2"/>
</dbReference>